<proteinExistence type="predicted"/>
<name>A0A5E4MTK5_9HEMI</name>
<dbReference type="EMBL" id="CABPRJ010001017">
    <property type="protein sequence ID" value="VVC34824.1"/>
    <property type="molecule type" value="Genomic_DNA"/>
</dbReference>
<feature type="transmembrane region" description="Helical" evidence="1">
    <location>
        <begin position="57"/>
        <end position="74"/>
    </location>
</feature>
<organism evidence="2 3">
    <name type="scientific">Cinara cedri</name>
    <dbReference type="NCBI Taxonomy" id="506608"/>
    <lineage>
        <taxon>Eukaryota</taxon>
        <taxon>Metazoa</taxon>
        <taxon>Ecdysozoa</taxon>
        <taxon>Arthropoda</taxon>
        <taxon>Hexapoda</taxon>
        <taxon>Insecta</taxon>
        <taxon>Pterygota</taxon>
        <taxon>Neoptera</taxon>
        <taxon>Paraneoptera</taxon>
        <taxon>Hemiptera</taxon>
        <taxon>Sternorrhyncha</taxon>
        <taxon>Aphidomorpha</taxon>
        <taxon>Aphidoidea</taxon>
        <taxon>Aphididae</taxon>
        <taxon>Lachninae</taxon>
        <taxon>Cinara</taxon>
    </lineage>
</organism>
<reference evidence="2 3" key="1">
    <citation type="submission" date="2019-08" db="EMBL/GenBank/DDBJ databases">
        <authorList>
            <person name="Alioto T."/>
            <person name="Alioto T."/>
            <person name="Gomez Garrido J."/>
        </authorList>
    </citation>
    <scope>NUCLEOTIDE SEQUENCE [LARGE SCALE GENOMIC DNA]</scope>
</reference>
<gene>
    <name evidence="2" type="ORF">CINCED_3A004602</name>
</gene>
<keyword evidence="1" id="KW-0472">Membrane</keyword>
<dbReference type="AlphaFoldDB" id="A0A5E4MTK5"/>
<keyword evidence="3" id="KW-1185">Reference proteome</keyword>
<accession>A0A5E4MTK5</accession>
<dbReference type="Proteomes" id="UP000325440">
    <property type="component" value="Unassembled WGS sequence"/>
</dbReference>
<evidence type="ECO:0000313" key="2">
    <source>
        <dbReference type="EMBL" id="VVC34824.1"/>
    </source>
</evidence>
<evidence type="ECO:0000313" key="3">
    <source>
        <dbReference type="Proteomes" id="UP000325440"/>
    </source>
</evidence>
<keyword evidence="1" id="KW-0812">Transmembrane</keyword>
<keyword evidence="1" id="KW-1133">Transmembrane helix</keyword>
<protein>
    <submittedName>
        <fullName evidence="2">Uncharacterized protein</fullName>
    </submittedName>
</protein>
<sequence length="93" mass="10738">MDHHHEEPNKPNTLRVIVKALFFLMVFGTVNTINCFALNCCGSVFNCQSPENSKTLIMMTLAELTASGVLWYVSKRLWRYAKNFFNPPEDHQM</sequence>
<evidence type="ECO:0000256" key="1">
    <source>
        <dbReference type="SAM" id="Phobius"/>
    </source>
</evidence>
<feature type="transmembrane region" description="Helical" evidence="1">
    <location>
        <begin position="21"/>
        <end position="45"/>
    </location>
</feature>